<dbReference type="PIRSF" id="PIRSF000443">
    <property type="entry name" value="Homoser_Ac_trans"/>
    <property type="match status" value="1"/>
</dbReference>
<dbReference type="GO" id="GO:0009086">
    <property type="term" value="P:methionine biosynthetic process"/>
    <property type="evidence" value="ECO:0007669"/>
    <property type="project" value="UniProtKB-KW"/>
</dbReference>
<dbReference type="InterPro" id="IPR008220">
    <property type="entry name" value="HAT_MetX-like"/>
</dbReference>
<organism evidence="6 7">
    <name type="scientific">Cupriavidus basilensis</name>
    <dbReference type="NCBI Taxonomy" id="68895"/>
    <lineage>
        <taxon>Bacteria</taxon>
        <taxon>Pseudomonadati</taxon>
        <taxon>Pseudomonadota</taxon>
        <taxon>Betaproteobacteria</taxon>
        <taxon>Burkholderiales</taxon>
        <taxon>Burkholderiaceae</taxon>
        <taxon>Cupriavidus</taxon>
    </lineage>
</organism>
<gene>
    <name evidence="6" type="ORF">F7R26_037860</name>
</gene>
<evidence type="ECO:0000256" key="1">
    <source>
        <dbReference type="ARBA" id="ARBA00022605"/>
    </source>
</evidence>
<keyword evidence="1" id="KW-0028">Amino-acid biosynthesis</keyword>
<dbReference type="InterPro" id="IPR000073">
    <property type="entry name" value="AB_hydrolase_1"/>
</dbReference>
<sequence length="344" mass="38736">METQAAAAGDFRLYRAGDIALQSGRTFKDMFIAYKTYGSLNADKSNVILYPTSFSAQHYDIEFMVREGGALDPSKYFIIIPNLFGNGLSSSPSNTSWPNVGTRYPNVSYFDAVHVQKKMLLELWGVERVQLVYGWSMGGMQAYHWGALFPDAVERIAVVCGTAKCSPHNRVFIEGVKHSLMADAAYQDGVFTHYPARGVRAMGRVYAGWALSQTVYRDEMWRSPAYGSLEDYLVLYWETTFARRDPSDLLAQMWTWQKGDISDNTTYGGNLSQALSSIRAKTLLMPGAQDLYFRVEDNRREMEHLKNAALKPIPSVWGHRAGNPAGLTEERDFIEENVKELLLA</sequence>
<feature type="domain" description="AB hydrolase-1" evidence="5">
    <location>
        <begin position="70"/>
        <end position="310"/>
    </location>
</feature>
<dbReference type="SUPFAM" id="SSF53474">
    <property type="entry name" value="alpha/beta-Hydrolases"/>
    <property type="match status" value="1"/>
</dbReference>
<name>A0A643FKE4_9BURK</name>
<evidence type="ECO:0000256" key="3">
    <source>
        <dbReference type="ARBA" id="ARBA00023315"/>
    </source>
</evidence>
<dbReference type="EMBL" id="CP062806">
    <property type="protein sequence ID" value="QOT82056.1"/>
    <property type="molecule type" value="Genomic_DNA"/>
</dbReference>
<dbReference type="GO" id="GO:0016787">
    <property type="term" value="F:hydrolase activity"/>
    <property type="evidence" value="ECO:0007669"/>
    <property type="project" value="UniProtKB-KW"/>
</dbReference>
<dbReference type="RefSeq" id="WP_150991948.1">
    <property type="nucleotide sequence ID" value="NZ_CP062806.1"/>
</dbReference>
<dbReference type="InterPro" id="IPR029058">
    <property type="entry name" value="AB_hydrolase_fold"/>
</dbReference>
<dbReference type="PANTHER" id="PTHR32268:SF15">
    <property type="entry name" value="HOMOSERINE ACETYLTRANSFERASE FAMILY PROTEIN (AFU_ORTHOLOGUE AFUA_1G15350)"/>
    <property type="match status" value="1"/>
</dbReference>
<keyword evidence="2" id="KW-0486">Methionine biosynthesis</keyword>
<feature type="active site" evidence="4">
    <location>
        <position position="290"/>
    </location>
</feature>
<dbReference type="GO" id="GO:0016747">
    <property type="term" value="F:acyltransferase activity, transferring groups other than amino-acyl groups"/>
    <property type="evidence" value="ECO:0007669"/>
    <property type="project" value="InterPro"/>
</dbReference>
<feature type="active site" evidence="4">
    <location>
        <position position="319"/>
    </location>
</feature>
<evidence type="ECO:0000256" key="4">
    <source>
        <dbReference type="PIRSR" id="PIRSR000443-1"/>
    </source>
</evidence>
<accession>A0A643FKE4</accession>
<feature type="active site" description="Nucleophile" evidence="4">
    <location>
        <position position="136"/>
    </location>
</feature>
<keyword evidence="6" id="KW-0614">Plasmid</keyword>
<geneLocation type="plasmid" evidence="6 7">
    <name>pRK1-2</name>
</geneLocation>
<evidence type="ECO:0000256" key="2">
    <source>
        <dbReference type="ARBA" id="ARBA00023167"/>
    </source>
</evidence>
<dbReference type="PANTHER" id="PTHR32268">
    <property type="entry name" value="HOMOSERINE O-ACETYLTRANSFERASE"/>
    <property type="match status" value="1"/>
</dbReference>
<dbReference type="Proteomes" id="UP000397656">
    <property type="component" value="Plasmid pRK1-2"/>
</dbReference>
<dbReference type="NCBIfam" id="NF005757">
    <property type="entry name" value="PRK07581.1"/>
    <property type="match status" value="1"/>
</dbReference>
<dbReference type="Gene3D" id="3.40.50.1820">
    <property type="entry name" value="alpha/beta hydrolase"/>
    <property type="match status" value="1"/>
</dbReference>
<protein>
    <submittedName>
        <fullName evidence="6">Alpha/beta fold hydrolase</fullName>
    </submittedName>
</protein>
<keyword evidence="6" id="KW-0378">Hydrolase</keyword>
<keyword evidence="3" id="KW-0808">Transferase</keyword>
<dbReference type="AlphaFoldDB" id="A0A643FKE4"/>
<evidence type="ECO:0000313" key="7">
    <source>
        <dbReference type="Proteomes" id="UP000397656"/>
    </source>
</evidence>
<keyword evidence="3" id="KW-0012">Acyltransferase</keyword>
<proteinExistence type="predicted"/>
<reference evidence="6 7" key="1">
    <citation type="submission" date="2020-10" db="EMBL/GenBank/DDBJ databases">
        <title>Complete genome sequence of Cupriavidus basilensis CCUG 49340T.</title>
        <authorList>
            <person name="Salva-Serra F."/>
            <person name="Donoso R.A."/>
            <person name="Cho K.H."/>
            <person name="Yoo J.A."/>
            <person name="Lee K."/>
            <person name="Yoon S.-H."/>
            <person name="Perez-Pantoja D."/>
            <person name="Moore E.R.B."/>
        </authorList>
    </citation>
    <scope>NUCLEOTIDE SEQUENCE [LARGE SCALE GENOMIC DNA]</scope>
    <source>
        <strain evidence="7">CCUG 49340</strain>
        <plasmid evidence="6 7">pRK1-2</plasmid>
    </source>
</reference>
<evidence type="ECO:0000313" key="6">
    <source>
        <dbReference type="EMBL" id="QOT82056.1"/>
    </source>
</evidence>
<dbReference type="Pfam" id="PF00561">
    <property type="entry name" value="Abhydrolase_1"/>
    <property type="match status" value="1"/>
</dbReference>
<evidence type="ECO:0000259" key="5">
    <source>
        <dbReference type="Pfam" id="PF00561"/>
    </source>
</evidence>
<dbReference type="GeneID" id="98406740"/>